<accession>A0A3T0E8X6</accession>
<organism evidence="1 2">
    <name type="scientific">Glycocaulis alkaliphilus</name>
    <dbReference type="NCBI Taxonomy" id="1434191"/>
    <lineage>
        <taxon>Bacteria</taxon>
        <taxon>Pseudomonadati</taxon>
        <taxon>Pseudomonadota</taxon>
        <taxon>Alphaproteobacteria</taxon>
        <taxon>Maricaulales</taxon>
        <taxon>Maricaulaceae</taxon>
        <taxon>Glycocaulis</taxon>
    </lineage>
</organism>
<gene>
    <name evidence="1" type="ORF">X907_1330</name>
</gene>
<dbReference type="KEGG" id="gak:X907_1330"/>
<name>A0A3T0E8X6_9PROT</name>
<evidence type="ECO:0000313" key="2">
    <source>
        <dbReference type="Proteomes" id="UP000286954"/>
    </source>
</evidence>
<protein>
    <submittedName>
        <fullName evidence="1">Uncharacterized protein</fullName>
    </submittedName>
</protein>
<sequence length="44" mass="4683">MLGTSLTGHGISFQKNISFSLLAATGGRGKFGLRCSSPRRNSRD</sequence>
<proteinExistence type="predicted"/>
<dbReference type="Proteomes" id="UP000286954">
    <property type="component" value="Chromosome"/>
</dbReference>
<dbReference type="AlphaFoldDB" id="A0A3T0E8X6"/>
<reference evidence="1 2" key="1">
    <citation type="submission" date="2016-12" db="EMBL/GenBank/DDBJ databases">
        <title>The genome of dimorphic prosthecate Glycocaulis alkaliphilus 6b-8t, isolated from crude oil dictates its adaptability in petroleum environments.</title>
        <authorList>
            <person name="Wu X.-L."/>
            <person name="Geng S."/>
        </authorList>
    </citation>
    <scope>NUCLEOTIDE SEQUENCE [LARGE SCALE GENOMIC DNA]</scope>
    <source>
        <strain evidence="1 2">6B-8</strain>
    </source>
</reference>
<dbReference type="EMBL" id="CP018911">
    <property type="protein sequence ID" value="AZU03863.1"/>
    <property type="molecule type" value="Genomic_DNA"/>
</dbReference>
<evidence type="ECO:0000313" key="1">
    <source>
        <dbReference type="EMBL" id="AZU03863.1"/>
    </source>
</evidence>
<keyword evidence="2" id="KW-1185">Reference proteome</keyword>